<keyword evidence="3" id="KW-1185">Reference proteome</keyword>
<evidence type="ECO:0000313" key="2">
    <source>
        <dbReference type="EMBL" id="MDJ1177321.1"/>
    </source>
</evidence>
<reference evidence="2 3" key="1">
    <citation type="submission" date="2023-01" db="EMBL/GenBank/DDBJ databases">
        <title>Novel diversity within Roseofilum (Cyanobacteria; Desertifilaceae) from marine benthic mats with descriptions of four novel species.</title>
        <authorList>
            <person name="Wang Y."/>
            <person name="Berthold D.E."/>
            <person name="Hu J."/>
            <person name="Lefler F.W."/>
            <person name="Laughinghouse H.D. IV."/>
        </authorList>
    </citation>
    <scope>NUCLEOTIDE SEQUENCE [LARGE SCALE GENOMIC DNA]</scope>
    <source>
        <strain evidence="2 3">BLCC-M91</strain>
    </source>
</reference>
<dbReference type="Proteomes" id="UP001231370">
    <property type="component" value="Unassembled WGS sequence"/>
</dbReference>
<dbReference type="Pfam" id="PF26355">
    <property type="entry name" value="HTH_VMAP-M9"/>
    <property type="match status" value="1"/>
</dbReference>
<comment type="caution">
    <text evidence="2">The sequence shown here is derived from an EMBL/GenBank/DDBJ whole genome shotgun (WGS) entry which is preliminary data.</text>
</comment>
<dbReference type="RefSeq" id="WP_283760651.1">
    <property type="nucleotide sequence ID" value="NZ_JAQPOK010000003.1"/>
</dbReference>
<evidence type="ECO:0000313" key="3">
    <source>
        <dbReference type="Proteomes" id="UP001231370"/>
    </source>
</evidence>
<name>A0ABT7BFK8_9CYAN</name>
<dbReference type="InterPro" id="IPR058651">
    <property type="entry name" value="HTH_VMAP-M9"/>
</dbReference>
<sequence>MKWEAMLKSVDQLVFEKTGKHLDSLQLAILKGVLNSQKYSEIAEKYGCTTGHATDEGYKLWQILSEILGEDVHKSNFCAIAERLGIANSNSMLVNPVQIGHLNLCSNSEIVELEQSEEQSDIFTPESSHQNTKSERPMIKEIQLETKLKTIPKLIKIGLTAPQIAETLELSLNQVQQVINQIQQ</sequence>
<gene>
    <name evidence="2" type="ORF">PJF56_00445</name>
</gene>
<dbReference type="EMBL" id="JAQPOK010000003">
    <property type="protein sequence ID" value="MDJ1177321.1"/>
    <property type="molecule type" value="Genomic_DNA"/>
</dbReference>
<protein>
    <recommendedName>
        <fullName evidence="1">vWA-MoxR associated protein N-terminal HTH domain-containing protein</fullName>
    </recommendedName>
</protein>
<organism evidence="2 3">
    <name type="scientific">Roseofilum halophilum BLCC-M91</name>
    <dbReference type="NCBI Taxonomy" id="3022259"/>
    <lineage>
        <taxon>Bacteria</taxon>
        <taxon>Bacillati</taxon>
        <taxon>Cyanobacteriota</taxon>
        <taxon>Cyanophyceae</taxon>
        <taxon>Desertifilales</taxon>
        <taxon>Desertifilaceae</taxon>
        <taxon>Roseofilum</taxon>
        <taxon>Roseofilum halophilum</taxon>
    </lineage>
</organism>
<accession>A0ABT7BFK8</accession>
<feature type="domain" description="vWA-MoxR associated protein N-terminal HTH" evidence="1">
    <location>
        <begin position="1"/>
        <end position="83"/>
    </location>
</feature>
<proteinExistence type="predicted"/>
<evidence type="ECO:0000259" key="1">
    <source>
        <dbReference type="Pfam" id="PF26355"/>
    </source>
</evidence>